<dbReference type="RefSeq" id="WP_123087187.1">
    <property type="nucleotide sequence ID" value="NZ_RIBS01000002.1"/>
</dbReference>
<proteinExistence type="predicted"/>
<dbReference type="AlphaFoldDB" id="A0A3M8T1K9"/>
<evidence type="ECO:0000256" key="2">
    <source>
        <dbReference type="ARBA" id="ARBA00022679"/>
    </source>
</evidence>
<dbReference type="EMBL" id="RIBS01000002">
    <property type="protein sequence ID" value="RNF85404.1"/>
    <property type="molecule type" value="Genomic_DNA"/>
</dbReference>
<keyword evidence="3" id="KW-0012">Acyltransferase</keyword>
<dbReference type="Gene3D" id="3.40.47.10">
    <property type="match status" value="2"/>
</dbReference>
<evidence type="ECO:0000313" key="6">
    <source>
        <dbReference type="Proteomes" id="UP000267049"/>
    </source>
</evidence>
<feature type="domain" description="Beta-ketoacyl synthase-like N-terminal" evidence="4">
    <location>
        <begin position="7"/>
        <end position="267"/>
    </location>
</feature>
<dbReference type="InterPro" id="IPR000794">
    <property type="entry name" value="Beta-ketoacyl_synthase"/>
</dbReference>
<dbReference type="SUPFAM" id="SSF53901">
    <property type="entry name" value="Thiolase-like"/>
    <property type="match status" value="2"/>
</dbReference>
<accession>A0A3M8T1K9</accession>
<reference evidence="5 6" key="1">
    <citation type="submission" date="2018-11" db="EMBL/GenBank/DDBJ databases">
        <title>Lysobacter cryohumiis sp. nov., isolated from soil in the Tianshan Mountains, Xinjiang, China.</title>
        <authorList>
            <person name="Luo Y."/>
            <person name="Sheng H."/>
        </authorList>
    </citation>
    <scope>NUCLEOTIDE SEQUENCE [LARGE SCALE GENOMIC DNA]</scope>
    <source>
        <strain evidence="5 6">ZS60</strain>
    </source>
</reference>
<dbReference type="PANTHER" id="PTHR11712:SF322">
    <property type="entry name" value="POLYKETIDE BETA-KETOACYL SYNTHASE 2-RELATED"/>
    <property type="match status" value="1"/>
</dbReference>
<dbReference type="Pfam" id="PF00109">
    <property type="entry name" value="ketoacyl-synt"/>
    <property type="match status" value="1"/>
</dbReference>
<comment type="pathway">
    <text evidence="1">Lipid metabolism.</text>
</comment>
<dbReference type="InterPro" id="IPR014030">
    <property type="entry name" value="Ketoacyl_synth_N"/>
</dbReference>
<evidence type="ECO:0000259" key="4">
    <source>
        <dbReference type="Pfam" id="PF00109"/>
    </source>
</evidence>
<dbReference type="GO" id="GO:0004315">
    <property type="term" value="F:3-oxoacyl-[acyl-carrier-protein] synthase activity"/>
    <property type="evidence" value="ECO:0007669"/>
    <property type="project" value="TreeGrafter"/>
</dbReference>
<keyword evidence="2" id="KW-0808">Transferase</keyword>
<protein>
    <submittedName>
        <fullName evidence="5">Beta-ketoacyl synthase</fullName>
    </submittedName>
</protein>
<dbReference type="GO" id="GO:0006633">
    <property type="term" value="P:fatty acid biosynthetic process"/>
    <property type="evidence" value="ECO:0007669"/>
    <property type="project" value="TreeGrafter"/>
</dbReference>
<evidence type="ECO:0000256" key="1">
    <source>
        <dbReference type="ARBA" id="ARBA00005189"/>
    </source>
</evidence>
<evidence type="ECO:0000313" key="5">
    <source>
        <dbReference type="EMBL" id="RNF85404.1"/>
    </source>
</evidence>
<dbReference type="PANTHER" id="PTHR11712">
    <property type="entry name" value="POLYKETIDE SYNTHASE-RELATED"/>
    <property type="match status" value="1"/>
</dbReference>
<dbReference type="InterPro" id="IPR016039">
    <property type="entry name" value="Thiolase-like"/>
</dbReference>
<gene>
    <name evidence="5" type="ORF">EER27_06510</name>
</gene>
<keyword evidence="6" id="KW-1185">Reference proteome</keyword>
<comment type="caution">
    <text evidence="5">The sequence shown here is derived from an EMBL/GenBank/DDBJ whole genome shotgun (WGS) entry which is preliminary data.</text>
</comment>
<dbReference type="Proteomes" id="UP000267049">
    <property type="component" value="Unassembled WGS sequence"/>
</dbReference>
<name>A0A3M8T1K9_9GAMM</name>
<sequence>MRPEMPAIALTGIGAVLPSGLGHEALWSDWQQSPPTLGRFAHPLLRTSRIVAYGAVPEDARAASRDAVPFKLRRYGTDPSHWAVHAAGQAIADAAIAWDDLPEDRRGLFSGQGDYSHPDIGSLRASVQAARQPGGKLDYRVLARQALYRRGADPFISIKALANNALALTSLTYRCRGVGCAFVQNEAAGIAALRRALFELTHHRCDAALVIACGSYAEPITLAELWQRGLLGDADAVPEVLAGFDAGARGSVLGEGAVALLLERTDDVHARGGRVRAVLHSARGHAARNPRPERVSDADEGTGHAALLAHLPTLAGTSAVLADGRGHVALDSREANQLARHLPTGTAVSSLRASTGVVPAAGALADVAMAAQVLGHDLLPPIRGLVDPVVSDGRVDWVTGPARAQRFDHVLCMQQGYSGFSSAVTVSRAA</sequence>
<organism evidence="5 6">
    <name type="scientific">Montanilutibacter psychrotolerans</name>
    <dbReference type="NCBI Taxonomy" id="1327343"/>
    <lineage>
        <taxon>Bacteria</taxon>
        <taxon>Pseudomonadati</taxon>
        <taxon>Pseudomonadota</taxon>
        <taxon>Gammaproteobacteria</taxon>
        <taxon>Lysobacterales</taxon>
        <taxon>Lysobacteraceae</taxon>
        <taxon>Montanilutibacter</taxon>
    </lineage>
</organism>
<evidence type="ECO:0000256" key="3">
    <source>
        <dbReference type="ARBA" id="ARBA00023315"/>
    </source>
</evidence>
<dbReference type="OrthoDB" id="3970668at2"/>